<keyword evidence="2" id="KW-0677">Repeat</keyword>
<gene>
    <name evidence="6" type="ORF">RND81_08G097700</name>
</gene>
<dbReference type="PROSITE" id="PS50222">
    <property type="entry name" value="EF_HAND_2"/>
    <property type="match status" value="2"/>
</dbReference>
<dbReference type="SUPFAM" id="SSF47473">
    <property type="entry name" value="EF-hand"/>
    <property type="match status" value="1"/>
</dbReference>
<dbReference type="Gene3D" id="1.10.238.10">
    <property type="entry name" value="EF-hand"/>
    <property type="match status" value="1"/>
</dbReference>
<dbReference type="EMBL" id="JBDFQZ010000008">
    <property type="protein sequence ID" value="KAK9698347.1"/>
    <property type="molecule type" value="Genomic_DNA"/>
</dbReference>
<dbReference type="InterPro" id="IPR011992">
    <property type="entry name" value="EF-hand-dom_pair"/>
</dbReference>
<evidence type="ECO:0000256" key="4">
    <source>
        <dbReference type="SAM" id="Phobius"/>
    </source>
</evidence>
<evidence type="ECO:0000256" key="3">
    <source>
        <dbReference type="ARBA" id="ARBA00022837"/>
    </source>
</evidence>
<dbReference type="InterPro" id="IPR002048">
    <property type="entry name" value="EF_hand_dom"/>
</dbReference>
<dbReference type="InterPro" id="IPR039647">
    <property type="entry name" value="EF_hand_pair_protein_CML-like"/>
</dbReference>
<feature type="transmembrane region" description="Helical" evidence="4">
    <location>
        <begin position="12"/>
        <end position="40"/>
    </location>
</feature>
<keyword evidence="1" id="KW-0479">Metal-binding</keyword>
<keyword evidence="4" id="KW-0812">Transmembrane</keyword>
<sequence>MEKRSSHNTIPSILLDFFPLHIVFDLIYNLSSFLFSYFPWFHSNYFCHLFGIFEVKLGEDTNKQLISSRESYDGDESFLLGHDLHKIIENLGIEPSFEGENEGKKRWGCNEICGIFEEEPSLDEVKEAFGVFDQNKDGFIDAWELQRVLCVLGLGQGKELKTCSMMISKFDGNNDGKIDFNDFVKLMLKSF</sequence>
<evidence type="ECO:0000313" key="7">
    <source>
        <dbReference type="Proteomes" id="UP001443914"/>
    </source>
</evidence>
<accession>A0AAW1J5N6</accession>
<reference evidence="6" key="1">
    <citation type="submission" date="2024-03" db="EMBL/GenBank/DDBJ databases">
        <title>WGS assembly of Saponaria officinalis var. Norfolk2.</title>
        <authorList>
            <person name="Jenkins J."/>
            <person name="Shu S."/>
            <person name="Grimwood J."/>
            <person name="Barry K."/>
            <person name="Goodstein D."/>
            <person name="Schmutz J."/>
            <person name="Leebens-Mack J."/>
            <person name="Osbourn A."/>
        </authorList>
    </citation>
    <scope>NUCLEOTIDE SEQUENCE [LARGE SCALE GENOMIC DNA]</scope>
    <source>
        <strain evidence="6">JIC</strain>
    </source>
</reference>
<dbReference type="PROSITE" id="PS00018">
    <property type="entry name" value="EF_HAND_1"/>
    <property type="match status" value="2"/>
</dbReference>
<keyword evidence="4" id="KW-1133">Transmembrane helix</keyword>
<dbReference type="GO" id="GO:0005509">
    <property type="term" value="F:calcium ion binding"/>
    <property type="evidence" value="ECO:0007669"/>
    <property type="project" value="InterPro"/>
</dbReference>
<evidence type="ECO:0000256" key="2">
    <source>
        <dbReference type="ARBA" id="ARBA00022737"/>
    </source>
</evidence>
<proteinExistence type="predicted"/>
<evidence type="ECO:0000259" key="5">
    <source>
        <dbReference type="PROSITE" id="PS50222"/>
    </source>
</evidence>
<keyword evidence="3" id="KW-0106">Calcium</keyword>
<comment type="caution">
    <text evidence="6">The sequence shown here is derived from an EMBL/GenBank/DDBJ whole genome shotgun (WGS) entry which is preliminary data.</text>
</comment>
<dbReference type="SMART" id="SM00054">
    <property type="entry name" value="EFh"/>
    <property type="match status" value="2"/>
</dbReference>
<feature type="domain" description="EF-hand" evidence="5">
    <location>
        <begin position="158"/>
        <end position="191"/>
    </location>
</feature>
<organism evidence="6 7">
    <name type="scientific">Saponaria officinalis</name>
    <name type="common">Common soapwort</name>
    <name type="synonym">Lychnis saponaria</name>
    <dbReference type="NCBI Taxonomy" id="3572"/>
    <lineage>
        <taxon>Eukaryota</taxon>
        <taxon>Viridiplantae</taxon>
        <taxon>Streptophyta</taxon>
        <taxon>Embryophyta</taxon>
        <taxon>Tracheophyta</taxon>
        <taxon>Spermatophyta</taxon>
        <taxon>Magnoliopsida</taxon>
        <taxon>eudicotyledons</taxon>
        <taxon>Gunneridae</taxon>
        <taxon>Pentapetalae</taxon>
        <taxon>Caryophyllales</taxon>
        <taxon>Caryophyllaceae</taxon>
        <taxon>Caryophylleae</taxon>
        <taxon>Saponaria</taxon>
    </lineage>
</organism>
<dbReference type="InterPro" id="IPR018247">
    <property type="entry name" value="EF_Hand_1_Ca_BS"/>
</dbReference>
<dbReference type="PANTHER" id="PTHR10891">
    <property type="entry name" value="EF-HAND CALCIUM-BINDING DOMAIN CONTAINING PROTEIN"/>
    <property type="match status" value="1"/>
</dbReference>
<name>A0AAW1J5N6_SAPOF</name>
<feature type="domain" description="EF-hand" evidence="5">
    <location>
        <begin position="120"/>
        <end position="155"/>
    </location>
</feature>
<evidence type="ECO:0000313" key="6">
    <source>
        <dbReference type="EMBL" id="KAK9698347.1"/>
    </source>
</evidence>
<evidence type="ECO:0000256" key="1">
    <source>
        <dbReference type="ARBA" id="ARBA00022723"/>
    </source>
</evidence>
<dbReference type="Proteomes" id="UP001443914">
    <property type="component" value="Unassembled WGS sequence"/>
</dbReference>
<keyword evidence="4" id="KW-0472">Membrane</keyword>
<keyword evidence="7" id="KW-1185">Reference proteome</keyword>
<dbReference type="Pfam" id="PF13499">
    <property type="entry name" value="EF-hand_7"/>
    <property type="match status" value="1"/>
</dbReference>
<dbReference type="AlphaFoldDB" id="A0AAW1J5N6"/>
<dbReference type="CDD" id="cd00051">
    <property type="entry name" value="EFh"/>
    <property type="match status" value="1"/>
</dbReference>
<protein>
    <recommendedName>
        <fullName evidence="5">EF-hand domain-containing protein</fullName>
    </recommendedName>
</protein>